<dbReference type="Pfam" id="PF03551">
    <property type="entry name" value="PadR"/>
    <property type="match status" value="1"/>
</dbReference>
<accession>A0ABY6ZJS0</accession>
<evidence type="ECO:0000313" key="3">
    <source>
        <dbReference type="Proteomes" id="UP001164761"/>
    </source>
</evidence>
<evidence type="ECO:0000313" key="2">
    <source>
        <dbReference type="EMBL" id="WAH42329.1"/>
    </source>
</evidence>
<proteinExistence type="predicted"/>
<dbReference type="InterPro" id="IPR036388">
    <property type="entry name" value="WH-like_DNA-bd_sf"/>
</dbReference>
<gene>
    <name evidence="2" type="ORF">NZD89_02140</name>
</gene>
<evidence type="ECO:0000259" key="1">
    <source>
        <dbReference type="Pfam" id="PF03551"/>
    </source>
</evidence>
<dbReference type="Proteomes" id="UP001164761">
    <property type="component" value="Chromosome"/>
</dbReference>
<dbReference type="RefSeq" id="WP_268006213.1">
    <property type="nucleotide sequence ID" value="NZ_BSUT01000001.1"/>
</dbReference>
<name>A0ABY6ZJS0_9BACL</name>
<dbReference type="SUPFAM" id="SSF46785">
    <property type="entry name" value="Winged helix' DNA-binding domain"/>
    <property type="match status" value="1"/>
</dbReference>
<dbReference type="InterPro" id="IPR052509">
    <property type="entry name" value="Metal_resp_DNA-bind_regulator"/>
</dbReference>
<dbReference type="InterPro" id="IPR036390">
    <property type="entry name" value="WH_DNA-bd_sf"/>
</dbReference>
<sequence length="106" mass="12056">MMKGYIDAIILSIIAGHDSYGYEIAQIVNHQTGGALELKEGTLYPALRRLEAEHWIEGYWGNDGSGPRRRYYRITTQGHEQLAKHREAWKRNQAIVNTFLGGVEPT</sequence>
<protein>
    <submittedName>
        <fullName evidence="2">PadR family transcriptional regulator</fullName>
    </submittedName>
</protein>
<dbReference type="Gene3D" id="1.10.10.10">
    <property type="entry name" value="Winged helix-like DNA-binding domain superfamily/Winged helix DNA-binding domain"/>
    <property type="match status" value="1"/>
</dbReference>
<reference evidence="2" key="1">
    <citation type="submission" date="2022-08" db="EMBL/GenBank/DDBJ databases">
        <title>Alicyclobacillus fastidiosus DSM 17978, complete genome.</title>
        <authorList>
            <person name="Wang Q."/>
            <person name="Cai R."/>
            <person name="Wang Z."/>
        </authorList>
    </citation>
    <scope>NUCLEOTIDE SEQUENCE</scope>
    <source>
        <strain evidence="2">DSM 17978</strain>
    </source>
</reference>
<organism evidence="2 3">
    <name type="scientific">Alicyclobacillus fastidiosus</name>
    <dbReference type="NCBI Taxonomy" id="392011"/>
    <lineage>
        <taxon>Bacteria</taxon>
        <taxon>Bacillati</taxon>
        <taxon>Bacillota</taxon>
        <taxon>Bacilli</taxon>
        <taxon>Bacillales</taxon>
        <taxon>Alicyclobacillaceae</taxon>
        <taxon>Alicyclobacillus</taxon>
    </lineage>
</organism>
<feature type="domain" description="Transcription regulator PadR N-terminal" evidence="1">
    <location>
        <begin position="10"/>
        <end position="84"/>
    </location>
</feature>
<dbReference type="PANTHER" id="PTHR33169">
    <property type="entry name" value="PADR-FAMILY TRANSCRIPTIONAL REGULATOR"/>
    <property type="match status" value="1"/>
</dbReference>
<keyword evidence="3" id="KW-1185">Reference proteome</keyword>
<dbReference type="EMBL" id="CP104067">
    <property type="protein sequence ID" value="WAH42329.1"/>
    <property type="molecule type" value="Genomic_DNA"/>
</dbReference>
<dbReference type="PANTHER" id="PTHR33169:SF14">
    <property type="entry name" value="TRANSCRIPTIONAL REGULATOR RV3488"/>
    <property type="match status" value="1"/>
</dbReference>
<dbReference type="InterPro" id="IPR005149">
    <property type="entry name" value="Tscrpt_reg_PadR_N"/>
</dbReference>